<dbReference type="GO" id="GO:0045893">
    <property type="term" value="P:positive regulation of DNA-templated transcription"/>
    <property type="evidence" value="ECO:0007669"/>
    <property type="project" value="TreeGrafter"/>
</dbReference>
<evidence type="ECO:0000313" key="11">
    <source>
        <dbReference type="Ensembl" id="ENSEEEP00000053483.1"/>
    </source>
</evidence>
<keyword evidence="6" id="KW-0010">Activator</keyword>
<dbReference type="GO" id="GO:0016604">
    <property type="term" value="C:nuclear body"/>
    <property type="evidence" value="ECO:0007669"/>
    <property type="project" value="UniProtKB-SubCell"/>
</dbReference>
<evidence type="ECO:0000256" key="7">
    <source>
        <dbReference type="ARBA" id="ARBA00023163"/>
    </source>
</evidence>
<evidence type="ECO:0000256" key="3">
    <source>
        <dbReference type="ARBA" id="ARBA00022490"/>
    </source>
</evidence>
<proteinExistence type="predicted"/>
<reference evidence="11" key="3">
    <citation type="submission" date="2025-09" db="UniProtKB">
        <authorList>
            <consortium name="Ensembl"/>
        </authorList>
    </citation>
    <scope>IDENTIFICATION</scope>
</reference>
<dbReference type="GO" id="GO:0005829">
    <property type="term" value="C:cytosol"/>
    <property type="evidence" value="ECO:0007669"/>
    <property type="project" value="UniProtKB-SubCell"/>
</dbReference>
<dbReference type="GO" id="GO:0005776">
    <property type="term" value="C:autophagosome"/>
    <property type="evidence" value="ECO:0007669"/>
    <property type="project" value="UniProtKB-SubCell"/>
</dbReference>
<evidence type="ECO:0000256" key="1">
    <source>
        <dbReference type="ARBA" id="ARBA00004419"/>
    </source>
</evidence>
<dbReference type="GO" id="GO:0000045">
    <property type="term" value="P:autophagosome assembly"/>
    <property type="evidence" value="ECO:0007669"/>
    <property type="project" value="TreeGrafter"/>
</dbReference>
<dbReference type="PANTHER" id="PTHR31671:SF3">
    <property type="entry name" value="DIABETES AND OBESITY REGULATED, ISOFORM G"/>
    <property type="match status" value="1"/>
</dbReference>
<keyword evidence="8" id="KW-0539">Nucleus</keyword>
<keyword evidence="3" id="KW-0963">Cytoplasm</keyword>
<keyword evidence="7" id="KW-0804">Transcription</keyword>
<keyword evidence="12" id="KW-1185">Reference proteome</keyword>
<organism evidence="11 12">
    <name type="scientific">Electrophorus electricus</name>
    <name type="common">Electric eel</name>
    <name type="synonym">Gymnotus electricus</name>
    <dbReference type="NCBI Taxonomy" id="8005"/>
    <lineage>
        <taxon>Eukaryota</taxon>
        <taxon>Metazoa</taxon>
        <taxon>Chordata</taxon>
        <taxon>Craniata</taxon>
        <taxon>Vertebrata</taxon>
        <taxon>Euteleostomi</taxon>
        <taxon>Actinopterygii</taxon>
        <taxon>Neopterygii</taxon>
        <taxon>Teleostei</taxon>
        <taxon>Ostariophysi</taxon>
        <taxon>Gymnotiformes</taxon>
        <taxon>Gymnotoidei</taxon>
        <taxon>Gymnotidae</taxon>
        <taxon>Electrophorus</taxon>
    </lineage>
</organism>
<gene>
    <name evidence="11" type="primary">si:ch211-260e23.9</name>
</gene>
<dbReference type="InterPro" id="IPR029431">
    <property type="entry name" value="TP53INP"/>
</dbReference>
<dbReference type="GO" id="GO:0031410">
    <property type="term" value="C:cytoplasmic vesicle"/>
    <property type="evidence" value="ECO:0007669"/>
    <property type="project" value="UniProtKB-KW"/>
</dbReference>
<comment type="subcellular location">
    <subcellularLocation>
        <location evidence="2">Cytoplasm</location>
        <location evidence="2">Cytosol</location>
    </subcellularLocation>
    <subcellularLocation>
        <location evidence="1">Cytoplasmic vesicle</location>
        <location evidence="1">Autophagosome</location>
    </subcellularLocation>
    <subcellularLocation>
        <location evidence="10">Nucleus</location>
        <location evidence="10">Nuclear body</location>
    </subcellularLocation>
</comment>
<keyword evidence="9" id="KW-0968">Cytoplasmic vesicle</keyword>
<protein>
    <recommendedName>
        <fullName evidence="13">Tumor protein p53 inducible nuclear protein 1</fullName>
    </recommendedName>
</protein>
<evidence type="ECO:0000256" key="5">
    <source>
        <dbReference type="ARBA" id="ARBA00023015"/>
    </source>
</evidence>
<reference evidence="11" key="2">
    <citation type="submission" date="2025-08" db="UniProtKB">
        <authorList>
            <consortium name="Ensembl"/>
        </authorList>
    </citation>
    <scope>IDENTIFICATION</scope>
</reference>
<evidence type="ECO:0000256" key="10">
    <source>
        <dbReference type="ARBA" id="ARBA00034306"/>
    </source>
</evidence>
<evidence type="ECO:0000256" key="2">
    <source>
        <dbReference type="ARBA" id="ARBA00004514"/>
    </source>
</evidence>
<dbReference type="Proteomes" id="UP000314983">
    <property type="component" value="Chromosome 21"/>
</dbReference>
<accession>A0AAY5E984</accession>
<dbReference type="PANTHER" id="PTHR31671">
    <property type="entry name" value="DIABETES AND OBESITY REGULATED, ISOFORM G"/>
    <property type="match status" value="1"/>
</dbReference>
<evidence type="ECO:0000256" key="9">
    <source>
        <dbReference type="ARBA" id="ARBA00023329"/>
    </source>
</evidence>
<dbReference type="AlphaFoldDB" id="A0AAY5E984"/>
<name>A0AAY5E984_ELEEL</name>
<evidence type="ECO:0008006" key="13">
    <source>
        <dbReference type="Google" id="ProtNLM"/>
    </source>
</evidence>
<evidence type="ECO:0000256" key="6">
    <source>
        <dbReference type="ARBA" id="ARBA00023159"/>
    </source>
</evidence>
<evidence type="ECO:0000256" key="8">
    <source>
        <dbReference type="ARBA" id="ARBA00023242"/>
    </source>
</evidence>
<evidence type="ECO:0000313" key="12">
    <source>
        <dbReference type="Proteomes" id="UP000314983"/>
    </source>
</evidence>
<keyword evidence="4" id="KW-0072">Autophagy</keyword>
<dbReference type="Pfam" id="PF14839">
    <property type="entry name" value="DOR"/>
    <property type="match status" value="1"/>
</dbReference>
<dbReference type="Ensembl" id="ENSEEET00000056839.1">
    <property type="protein sequence ID" value="ENSEEEP00000053483.1"/>
    <property type="gene ID" value="ENSEEEG00000012477.2"/>
</dbReference>
<keyword evidence="5" id="KW-0805">Transcription regulation</keyword>
<sequence length="228" mass="26213">MIGKIFAQLLGNTEESGLVVENDSCEELLESEDGEWVIINIQERQAPDVTRGGSLENLLIEHPSMSVYQIRRRRFKEEDSADEDDDPPRSVGLSLCVTVARALQELCRFSLIVQETSCPLVNLSLIMSEYLLCLHYLCDDARPRCHAGCVTPCRPVPVRQVSWRIAVFGLQPPCRSLLVSLQRARAYTERRKLNHSALNRHNLAKTRFLPTDHRYRYFKQPTRRPCNY</sequence>
<evidence type="ECO:0000256" key="4">
    <source>
        <dbReference type="ARBA" id="ARBA00023006"/>
    </source>
</evidence>
<dbReference type="GeneTree" id="ENSGT00940000171971"/>
<reference evidence="11 12" key="1">
    <citation type="submission" date="2020-05" db="EMBL/GenBank/DDBJ databases">
        <title>Electrophorus electricus (electric eel) genome, fEleEle1, primary haplotype.</title>
        <authorList>
            <person name="Myers G."/>
            <person name="Meyer A."/>
            <person name="Fedrigo O."/>
            <person name="Formenti G."/>
            <person name="Rhie A."/>
            <person name="Tracey A."/>
            <person name="Sims Y."/>
            <person name="Jarvis E.D."/>
        </authorList>
    </citation>
    <scope>NUCLEOTIDE SEQUENCE [LARGE SCALE GENOMIC DNA]</scope>
</reference>